<dbReference type="Gene3D" id="1.25.40.20">
    <property type="entry name" value="Ankyrin repeat-containing domain"/>
    <property type="match status" value="2"/>
</dbReference>
<dbReference type="InterPro" id="IPR036770">
    <property type="entry name" value="Ankyrin_rpt-contain_sf"/>
</dbReference>
<accession>A0ABD2Q5J6</accession>
<dbReference type="SMART" id="SM00248">
    <property type="entry name" value="ANK"/>
    <property type="match status" value="2"/>
</dbReference>
<dbReference type="Pfam" id="PF13637">
    <property type="entry name" value="Ank_4"/>
    <property type="match status" value="1"/>
</dbReference>
<reference evidence="4 5" key="1">
    <citation type="submission" date="2024-11" db="EMBL/GenBank/DDBJ databases">
        <title>Adaptive evolution of stress response genes in parasites aligns with host niche diversity.</title>
        <authorList>
            <person name="Hahn C."/>
            <person name="Resl P."/>
        </authorList>
    </citation>
    <scope>NUCLEOTIDE SEQUENCE [LARGE SCALE GENOMIC DNA]</scope>
    <source>
        <strain evidence="4">EGGRZ-B1_66</strain>
        <tissue evidence="4">Body</tissue>
    </source>
</reference>
<feature type="repeat" description="ANK" evidence="3">
    <location>
        <begin position="79"/>
        <end position="107"/>
    </location>
</feature>
<organism evidence="4 5">
    <name type="scientific">Cichlidogyrus casuarinus</name>
    <dbReference type="NCBI Taxonomy" id="1844966"/>
    <lineage>
        <taxon>Eukaryota</taxon>
        <taxon>Metazoa</taxon>
        <taxon>Spiralia</taxon>
        <taxon>Lophotrochozoa</taxon>
        <taxon>Platyhelminthes</taxon>
        <taxon>Monogenea</taxon>
        <taxon>Monopisthocotylea</taxon>
        <taxon>Dactylogyridea</taxon>
        <taxon>Ancyrocephalidae</taxon>
        <taxon>Cichlidogyrus</taxon>
    </lineage>
</organism>
<evidence type="ECO:0000313" key="4">
    <source>
        <dbReference type="EMBL" id="KAL3314866.1"/>
    </source>
</evidence>
<evidence type="ECO:0000256" key="2">
    <source>
        <dbReference type="ARBA" id="ARBA00023043"/>
    </source>
</evidence>
<protein>
    <submittedName>
        <fullName evidence="4">Uncharacterized protein</fullName>
    </submittedName>
</protein>
<dbReference type="PROSITE" id="PS50297">
    <property type="entry name" value="ANK_REP_REGION"/>
    <property type="match status" value="2"/>
</dbReference>
<name>A0ABD2Q5J6_9PLAT</name>
<dbReference type="PANTHER" id="PTHR24171">
    <property type="entry name" value="ANKYRIN REPEAT DOMAIN-CONTAINING PROTEIN 39-RELATED"/>
    <property type="match status" value="1"/>
</dbReference>
<keyword evidence="1" id="KW-0677">Repeat</keyword>
<evidence type="ECO:0000313" key="5">
    <source>
        <dbReference type="Proteomes" id="UP001626550"/>
    </source>
</evidence>
<evidence type="ECO:0000256" key="1">
    <source>
        <dbReference type="ARBA" id="ARBA00022737"/>
    </source>
</evidence>
<dbReference type="SUPFAM" id="SSF48403">
    <property type="entry name" value="Ankyrin repeat"/>
    <property type="match status" value="1"/>
</dbReference>
<feature type="repeat" description="ANK" evidence="3">
    <location>
        <begin position="5"/>
        <end position="37"/>
    </location>
</feature>
<dbReference type="Pfam" id="PF12796">
    <property type="entry name" value="Ank_2"/>
    <property type="match status" value="1"/>
</dbReference>
<dbReference type="PROSITE" id="PS50088">
    <property type="entry name" value="ANK_REPEAT"/>
    <property type="match status" value="2"/>
</dbReference>
<comment type="caution">
    <text evidence="4">The sequence shown here is derived from an EMBL/GenBank/DDBJ whole genome shotgun (WGS) entry which is preliminary data.</text>
</comment>
<dbReference type="EMBL" id="JBJKFK010000885">
    <property type="protein sequence ID" value="KAL3314866.1"/>
    <property type="molecule type" value="Genomic_DNA"/>
</dbReference>
<dbReference type="Proteomes" id="UP001626550">
    <property type="component" value="Unassembled WGS sequence"/>
</dbReference>
<dbReference type="AlphaFoldDB" id="A0ABD2Q5J6"/>
<proteinExistence type="predicted"/>
<keyword evidence="5" id="KW-1185">Reference proteome</keyword>
<sequence>MLDRRGNTVLHKAAMRGHSGTIVRLLDAGAKIHAMNKNKWTALDLAAIKSSPILLPPSDFVLAKSTSKLCEKCQIQLPALHLACKNGHTEVVKYLLSIGGDPGLTVRVEDPQITHGSNALDIAIEKGHLFVSVPLKD</sequence>
<dbReference type="PANTHER" id="PTHR24171:SF10">
    <property type="entry name" value="ANKYRIN REPEAT DOMAIN-CONTAINING PROTEIN 29-LIKE"/>
    <property type="match status" value="1"/>
</dbReference>
<keyword evidence="2 3" id="KW-0040">ANK repeat</keyword>
<dbReference type="InterPro" id="IPR002110">
    <property type="entry name" value="Ankyrin_rpt"/>
</dbReference>
<gene>
    <name evidence="4" type="ORF">Ciccas_006504</name>
</gene>
<evidence type="ECO:0000256" key="3">
    <source>
        <dbReference type="PROSITE-ProRule" id="PRU00023"/>
    </source>
</evidence>